<keyword evidence="3" id="KW-1185">Reference proteome</keyword>
<feature type="region of interest" description="Disordered" evidence="1">
    <location>
        <begin position="30"/>
        <end position="54"/>
    </location>
</feature>
<organism evidence="2 3">
    <name type="scientific">Trifolium medium</name>
    <dbReference type="NCBI Taxonomy" id="97028"/>
    <lineage>
        <taxon>Eukaryota</taxon>
        <taxon>Viridiplantae</taxon>
        <taxon>Streptophyta</taxon>
        <taxon>Embryophyta</taxon>
        <taxon>Tracheophyta</taxon>
        <taxon>Spermatophyta</taxon>
        <taxon>Magnoliopsida</taxon>
        <taxon>eudicotyledons</taxon>
        <taxon>Gunneridae</taxon>
        <taxon>Pentapetalae</taxon>
        <taxon>rosids</taxon>
        <taxon>fabids</taxon>
        <taxon>Fabales</taxon>
        <taxon>Fabaceae</taxon>
        <taxon>Papilionoideae</taxon>
        <taxon>50 kb inversion clade</taxon>
        <taxon>NPAAA clade</taxon>
        <taxon>Hologalegina</taxon>
        <taxon>IRL clade</taxon>
        <taxon>Trifolieae</taxon>
        <taxon>Trifolium</taxon>
    </lineage>
</organism>
<evidence type="ECO:0000313" key="3">
    <source>
        <dbReference type="Proteomes" id="UP000265520"/>
    </source>
</evidence>
<dbReference type="AlphaFoldDB" id="A0A392UH04"/>
<proteinExistence type="predicted"/>
<name>A0A392UH04_9FABA</name>
<evidence type="ECO:0000256" key="1">
    <source>
        <dbReference type="SAM" id="MobiDB-lite"/>
    </source>
</evidence>
<accession>A0A392UH04</accession>
<feature type="non-terminal residue" evidence="2">
    <location>
        <position position="54"/>
    </location>
</feature>
<sequence length="54" mass="6143">MNVKFDDKEPDRVSELVEGIADIQVSEDKDSEYYFSSEPLEVSEPINNETSTSE</sequence>
<evidence type="ECO:0000313" key="2">
    <source>
        <dbReference type="EMBL" id="MCI71005.1"/>
    </source>
</evidence>
<protein>
    <submittedName>
        <fullName evidence="2">Uncharacterized protein</fullName>
    </submittedName>
</protein>
<feature type="compositionally biased region" description="Polar residues" evidence="1">
    <location>
        <begin position="45"/>
        <end position="54"/>
    </location>
</feature>
<dbReference type="EMBL" id="LXQA010787423">
    <property type="protein sequence ID" value="MCI71005.1"/>
    <property type="molecule type" value="Genomic_DNA"/>
</dbReference>
<comment type="caution">
    <text evidence="2">The sequence shown here is derived from an EMBL/GenBank/DDBJ whole genome shotgun (WGS) entry which is preliminary data.</text>
</comment>
<dbReference type="Proteomes" id="UP000265520">
    <property type="component" value="Unassembled WGS sequence"/>
</dbReference>
<reference evidence="2 3" key="1">
    <citation type="journal article" date="2018" name="Front. Plant Sci.">
        <title>Red Clover (Trifolium pratense) and Zigzag Clover (T. medium) - A Picture of Genomic Similarities and Differences.</title>
        <authorList>
            <person name="Dluhosova J."/>
            <person name="Istvanek J."/>
            <person name="Nedelnik J."/>
            <person name="Repkova J."/>
        </authorList>
    </citation>
    <scope>NUCLEOTIDE SEQUENCE [LARGE SCALE GENOMIC DNA]</scope>
    <source>
        <strain evidence="3">cv. 10/8</strain>
        <tissue evidence="2">Leaf</tissue>
    </source>
</reference>